<comment type="caution">
    <text evidence="1">The sequence shown here is derived from an EMBL/GenBank/DDBJ whole genome shotgun (WGS) entry which is preliminary data.</text>
</comment>
<sequence>MDFLFKLLLFLQVAVLIVVVQKSTLYVSGNVFEKAALDTFADSYLVKDAHAKQHCAMYGICGSRKDGRALNCPYPTPAVKPDTAFSNKIQSLCPTITGDVCCTPDQFDLLRSQVQQAVPFLTGCPACLRNFLNLFCEFSCSPDQSLFLNVTSIVKEGTVSSVEGLDFFVTEEFGKNLFDSCKDVKFGSMNTRAMDFIGAGAKTFQEWFSFIGAKAGLYAPGSPFAIRFRTSAPKLSSIRPLNTTMVPCWDSSLSCSCGDCPTAKYCSQAPPTPTNHTSVCAVHIGGNQIRCIDLAMGVIYVMLLLGIAIWWWNSGRVKKMTTQEIAEPLLFAQGTSQDLPPTSGSIEIVPLEVHGEQDTSKEKVSWSFTEVLLSSWFRSQGVWIARHPGLVLLASISIVALLCIGLVRLEVETRPEKLWVSPGSTAASEKNFFDTHLAPFYRIEQLIFSTIPDGKQNLLPPIVTDQNILLMFDIQKKIDELRGNFSGKLVSLQDICTKPLGNECATQSILQYFRMQRSEFAQYGGVSHAAFCFQHYTSSAPCLSAYEAPTDPKTILGGFSGTNYSEATTLVVTYPVQNFVDESGKANAESVAWEEAFIQLAKENLSSMAAAHNLTLAYSSESSIQFELQRESSADVPTILLSYLVMFLYIAISLGDYQPSIAPFYVSSKVMLALSGILIVALSVLGSVGLFSALGIKSTLIIAEVIPFLVLAVGVDNMCILVHAMKRQDARLTVDDVLVMPWLKLDPQSHWQVCLRF</sequence>
<accession>A0ACC2CCZ2</accession>
<gene>
    <name evidence="1" type="ORF">O6H91_11G108800</name>
</gene>
<name>A0ACC2CCZ2_DIPCM</name>
<dbReference type="Proteomes" id="UP001162992">
    <property type="component" value="Chromosome 11"/>
</dbReference>
<evidence type="ECO:0000313" key="1">
    <source>
        <dbReference type="EMBL" id="KAJ7539785.1"/>
    </source>
</evidence>
<protein>
    <submittedName>
        <fullName evidence="1">Uncharacterized protein</fullName>
    </submittedName>
</protein>
<organism evidence="1 2">
    <name type="scientific">Diphasiastrum complanatum</name>
    <name type="common">Issler's clubmoss</name>
    <name type="synonym">Lycopodium complanatum</name>
    <dbReference type="NCBI Taxonomy" id="34168"/>
    <lineage>
        <taxon>Eukaryota</taxon>
        <taxon>Viridiplantae</taxon>
        <taxon>Streptophyta</taxon>
        <taxon>Embryophyta</taxon>
        <taxon>Tracheophyta</taxon>
        <taxon>Lycopodiopsida</taxon>
        <taxon>Lycopodiales</taxon>
        <taxon>Lycopodiaceae</taxon>
        <taxon>Lycopodioideae</taxon>
        <taxon>Diphasiastrum</taxon>
    </lineage>
</organism>
<dbReference type="EMBL" id="CM055102">
    <property type="protein sequence ID" value="KAJ7539785.1"/>
    <property type="molecule type" value="Genomic_DNA"/>
</dbReference>
<keyword evidence="2" id="KW-1185">Reference proteome</keyword>
<evidence type="ECO:0000313" key="2">
    <source>
        <dbReference type="Proteomes" id="UP001162992"/>
    </source>
</evidence>
<proteinExistence type="predicted"/>
<reference evidence="2" key="1">
    <citation type="journal article" date="2024" name="Proc. Natl. Acad. Sci. U.S.A.">
        <title>Extraordinary preservation of gene collinearity over three hundred million years revealed in homosporous lycophytes.</title>
        <authorList>
            <person name="Li C."/>
            <person name="Wickell D."/>
            <person name="Kuo L.Y."/>
            <person name="Chen X."/>
            <person name="Nie B."/>
            <person name="Liao X."/>
            <person name="Peng D."/>
            <person name="Ji J."/>
            <person name="Jenkins J."/>
            <person name="Williams M."/>
            <person name="Shu S."/>
            <person name="Plott C."/>
            <person name="Barry K."/>
            <person name="Rajasekar S."/>
            <person name="Grimwood J."/>
            <person name="Han X."/>
            <person name="Sun S."/>
            <person name="Hou Z."/>
            <person name="He W."/>
            <person name="Dai G."/>
            <person name="Sun C."/>
            <person name="Schmutz J."/>
            <person name="Leebens-Mack J.H."/>
            <person name="Li F.W."/>
            <person name="Wang L."/>
        </authorList>
    </citation>
    <scope>NUCLEOTIDE SEQUENCE [LARGE SCALE GENOMIC DNA]</scope>
    <source>
        <strain evidence="2">cv. PW_Plant_1</strain>
    </source>
</reference>